<evidence type="ECO:0000313" key="3">
    <source>
        <dbReference type="EMBL" id="QGV77851.1"/>
    </source>
</evidence>
<dbReference type="AlphaFoldDB" id="A0A6I6F4P9"/>
<dbReference type="SUPFAM" id="SSF52129">
    <property type="entry name" value="Caspase-like"/>
    <property type="match status" value="1"/>
</dbReference>
<dbReference type="Proteomes" id="UP000422572">
    <property type="component" value="Chromosome"/>
</dbReference>
<gene>
    <name evidence="3" type="ORF">EIZ62_06010</name>
</gene>
<protein>
    <submittedName>
        <fullName evidence="3">Caspase family protein</fullName>
    </submittedName>
</protein>
<dbReference type="OrthoDB" id="8447555at2"/>
<accession>A0A6I6F4P9</accession>
<evidence type="ECO:0000256" key="1">
    <source>
        <dbReference type="SAM" id="MobiDB-lite"/>
    </source>
</evidence>
<reference evidence="3 4" key="1">
    <citation type="submission" date="2018-12" db="EMBL/GenBank/DDBJ databases">
        <title>Complete genome sequence of Streptomyces ficellus NRRL8067, the producer of ficellomycin, feldamycin and nojirimycin.</title>
        <authorList>
            <person name="Zhang H."/>
            <person name="Yue R."/>
            <person name="Liu Y."/>
            <person name="Li M."/>
            <person name="Mu H."/>
            <person name="Zhang J."/>
        </authorList>
    </citation>
    <scope>NUCLEOTIDE SEQUENCE [LARGE SCALE GENOMIC DNA]</scope>
    <source>
        <strain evidence="3 4">NRRL 8067</strain>
    </source>
</reference>
<dbReference type="KEGG" id="sfic:EIZ62_06010"/>
<dbReference type="InterPro" id="IPR029030">
    <property type="entry name" value="Caspase-like_dom_sf"/>
</dbReference>
<dbReference type="InterPro" id="IPR011600">
    <property type="entry name" value="Pept_C14_caspase"/>
</dbReference>
<dbReference type="InterPro" id="IPR050452">
    <property type="entry name" value="Metacaspase"/>
</dbReference>
<dbReference type="PANTHER" id="PTHR48104:SF7">
    <property type="entry name" value="METACASPASE-9"/>
    <property type="match status" value="1"/>
</dbReference>
<sequence>MVEQDIAAPEPVGSQERVKRAIIVGIDHYPDGQSLGGCVADATALDKLLSANADGSPNWRTQLITGEEGGPEVTRDGLRHALTQLFGNARDTDLLFFFAGHGAQTPWGADLVTQDATDHTLGVSMNDLITLANDSPARSVTLILDCCFSGDLGNTPGQQAAAVAESFRLNKSILRENVTILAASRAIETSQEVDGHGAFTRVLLDGLEGGATDHLGKVTALSLYGYVSPAFDAWQQRPVFKANLTEPVALRIGPPWLDAAMLRRLPEHFPEADSRVRLSPEHEGEGRPLPPGTSGTPKQQQFDYFGRLRNANLVTTDGKRDHYWVAMESGEVYLTPMGQYFWKLAKRKVL</sequence>
<organism evidence="3 4">
    <name type="scientific">Streptomyces ficellus</name>
    <dbReference type="NCBI Taxonomy" id="1977088"/>
    <lineage>
        <taxon>Bacteria</taxon>
        <taxon>Bacillati</taxon>
        <taxon>Actinomycetota</taxon>
        <taxon>Actinomycetes</taxon>
        <taxon>Kitasatosporales</taxon>
        <taxon>Streptomycetaceae</taxon>
        <taxon>Streptomyces</taxon>
    </lineage>
</organism>
<dbReference type="Pfam" id="PF00656">
    <property type="entry name" value="Peptidase_C14"/>
    <property type="match status" value="1"/>
</dbReference>
<proteinExistence type="predicted"/>
<dbReference type="PANTHER" id="PTHR48104">
    <property type="entry name" value="METACASPASE-4"/>
    <property type="match status" value="1"/>
</dbReference>
<dbReference type="GO" id="GO:0005737">
    <property type="term" value="C:cytoplasm"/>
    <property type="evidence" value="ECO:0007669"/>
    <property type="project" value="TreeGrafter"/>
</dbReference>
<dbReference type="Gene3D" id="3.40.50.1460">
    <property type="match status" value="1"/>
</dbReference>
<evidence type="ECO:0000259" key="2">
    <source>
        <dbReference type="Pfam" id="PF00656"/>
    </source>
</evidence>
<feature type="compositionally biased region" description="Basic and acidic residues" evidence="1">
    <location>
        <begin position="272"/>
        <end position="286"/>
    </location>
</feature>
<keyword evidence="4" id="KW-1185">Reference proteome</keyword>
<name>A0A6I6F4P9_9ACTN</name>
<dbReference type="EMBL" id="CP034279">
    <property type="protein sequence ID" value="QGV77851.1"/>
    <property type="molecule type" value="Genomic_DNA"/>
</dbReference>
<evidence type="ECO:0000313" key="4">
    <source>
        <dbReference type="Proteomes" id="UP000422572"/>
    </source>
</evidence>
<dbReference type="GO" id="GO:0004197">
    <property type="term" value="F:cysteine-type endopeptidase activity"/>
    <property type="evidence" value="ECO:0007669"/>
    <property type="project" value="InterPro"/>
</dbReference>
<feature type="domain" description="Peptidase C14 caspase" evidence="2">
    <location>
        <begin position="19"/>
        <end position="246"/>
    </location>
</feature>
<dbReference type="GO" id="GO:0006508">
    <property type="term" value="P:proteolysis"/>
    <property type="evidence" value="ECO:0007669"/>
    <property type="project" value="InterPro"/>
</dbReference>
<feature type="region of interest" description="Disordered" evidence="1">
    <location>
        <begin position="272"/>
        <end position="300"/>
    </location>
</feature>